<keyword evidence="4 6" id="KW-0720">Serine protease</keyword>
<dbReference type="EMBL" id="QOHO01000021">
    <property type="protein sequence ID" value="RFZ79574.1"/>
    <property type="molecule type" value="Genomic_DNA"/>
</dbReference>
<dbReference type="AlphaFoldDB" id="A0A3E2NF07"/>
<evidence type="ECO:0000313" key="8">
    <source>
        <dbReference type="EMBL" id="RFZ79574.1"/>
    </source>
</evidence>
<keyword evidence="2 6" id="KW-0645">Protease</keyword>
<dbReference type="PROSITE" id="PS51892">
    <property type="entry name" value="SUBTILASE"/>
    <property type="match status" value="1"/>
</dbReference>
<dbReference type="PRINTS" id="PR00723">
    <property type="entry name" value="SUBTILISIN"/>
</dbReference>
<dbReference type="Proteomes" id="UP000260680">
    <property type="component" value="Unassembled WGS sequence"/>
</dbReference>
<dbReference type="CDD" id="cd07478">
    <property type="entry name" value="Peptidases_S8_CspA-like"/>
    <property type="match status" value="1"/>
</dbReference>
<reference evidence="8 9" key="1">
    <citation type="submission" date="2018-07" db="EMBL/GenBank/DDBJ databases">
        <title>New species, Clostridium PI-S10-A1B.</title>
        <authorList>
            <person name="Krishna G."/>
            <person name="Summeta K."/>
            <person name="Shikha S."/>
            <person name="Prabhu P.B."/>
            <person name="Suresh K."/>
        </authorList>
    </citation>
    <scope>NUCLEOTIDE SEQUENCE [LARGE SCALE GENOMIC DNA]</scope>
    <source>
        <strain evidence="8 9">PI-S10-A1B</strain>
    </source>
</reference>
<dbReference type="Gene3D" id="2.60.120.1290">
    <property type="match status" value="1"/>
</dbReference>
<accession>A0A3E2NF07</accession>
<keyword evidence="3 6" id="KW-0378">Hydrolase</keyword>
<feature type="active site" description="Charge relay system" evidence="5 6">
    <location>
        <position position="190"/>
    </location>
</feature>
<feature type="active site" description="Charge relay system" evidence="5 6">
    <location>
        <position position="123"/>
    </location>
</feature>
<dbReference type="PANTHER" id="PTHR43806">
    <property type="entry name" value="PEPTIDASE S8"/>
    <property type="match status" value="1"/>
</dbReference>
<dbReference type="GO" id="GO:0006508">
    <property type="term" value="P:proteolysis"/>
    <property type="evidence" value="ECO:0007669"/>
    <property type="project" value="UniProtKB-KW"/>
</dbReference>
<evidence type="ECO:0000256" key="3">
    <source>
        <dbReference type="ARBA" id="ARBA00022801"/>
    </source>
</evidence>
<evidence type="ECO:0000256" key="4">
    <source>
        <dbReference type="ARBA" id="ARBA00022825"/>
    </source>
</evidence>
<evidence type="ECO:0000256" key="6">
    <source>
        <dbReference type="PROSITE-ProRule" id="PRU01240"/>
    </source>
</evidence>
<dbReference type="InterPro" id="IPR015500">
    <property type="entry name" value="Peptidase_S8_subtilisin-rel"/>
</dbReference>
<organism evidence="8 9">
    <name type="scientific">Lacrimispora amygdalina</name>
    <dbReference type="NCBI Taxonomy" id="253257"/>
    <lineage>
        <taxon>Bacteria</taxon>
        <taxon>Bacillati</taxon>
        <taxon>Bacillota</taxon>
        <taxon>Clostridia</taxon>
        <taxon>Lachnospirales</taxon>
        <taxon>Lachnospiraceae</taxon>
        <taxon>Lacrimispora</taxon>
    </lineage>
</organism>
<proteinExistence type="inferred from homology"/>
<feature type="domain" description="Peptidase S8/S53" evidence="7">
    <location>
        <begin position="114"/>
        <end position="313"/>
    </location>
</feature>
<gene>
    <name evidence="8" type="ORF">DS742_07310</name>
</gene>
<evidence type="ECO:0000313" key="9">
    <source>
        <dbReference type="Proteomes" id="UP000260680"/>
    </source>
</evidence>
<dbReference type="InterPro" id="IPR036852">
    <property type="entry name" value="Peptidase_S8/S53_dom_sf"/>
</dbReference>
<evidence type="ECO:0000256" key="2">
    <source>
        <dbReference type="ARBA" id="ARBA00022670"/>
    </source>
</evidence>
<dbReference type="GO" id="GO:0004252">
    <property type="term" value="F:serine-type endopeptidase activity"/>
    <property type="evidence" value="ECO:0007669"/>
    <property type="project" value="UniProtKB-UniRule"/>
</dbReference>
<feature type="domain" description="Peptidase S8/S53" evidence="7">
    <location>
        <begin position="442"/>
        <end position="563"/>
    </location>
</feature>
<dbReference type="PANTHER" id="PTHR43806:SF11">
    <property type="entry name" value="CEREVISIN-RELATED"/>
    <property type="match status" value="1"/>
</dbReference>
<dbReference type="InterPro" id="IPR050131">
    <property type="entry name" value="Peptidase_S8_subtilisin-like"/>
</dbReference>
<evidence type="ECO:0000256" key="5">
    <source>
        <dbReference type="PIRSR" id="PIRSR615500-1"/>
    </source>
</evidence>
<feature type="active site" description="Charge relay system" evidence="5 6">
    <location>
        <position position="508"/>
    </location>
</feature>
<dbReference type="InterPro" id="IPR000209">
    <property type="entry name" value="Peptidase_S8/S53_dom"/>
</dbReference>
<comment type="caution">
    <text evidence="8">The sequence shown here is derived from an EMBL/GenBank/DDBJ whole genome shotgun (WGS) entry which is preliminary data.</text>
</comment>
<dbReference type="RefSeq" id="WP_117416338.1">
    <property type="nucleotide sequence ID" value="NZ_QOHO01000021.1"/>
</dbReference>
<comment type="similarity">
    <text evidence="1 6">Belongs to the peptidase S8 family.</text>
</comment>
<evidence type="ECO:0000256" key="1">
    <source>
        <dbReference type="ARBA" id="ARBA00011073"/>
    </source>
</evidence>
<dbReference type="InterPro" id="IPR034045">
    <property type="entry name" value="Pep_S8_CspA-like"/>
</dbReference>
<dbReference type="OrthoDB" id="2744137at2"/>
<sequence length="577" mass="63353">MADYINGNPMEDGSSELPLEDFIELPTTVSFHIMYTEQVRIFIQENPYVRLGTILSYSFAILYVSELYFTDVVRRLGESLVDVHPVGYTLLDKSVLEATGALRLHRLPDLNLSGRGVLLGFVDTGIDYTLPEFQYAAGSSKIAYIWDQTIRGNFLPNMRFGSVFTQEDINIALQSENPHEIVPHQDTVGHGTFLASVAAAREGNTFSGVAPNSEIIAVKLKRASRYSLSTTCTPKENMDYVFDATDVMLGIQFIIDRAYELHRPVAICIALGTNFGGHDGYTLPEAYMSFVSSMTGVVICTAAGNESNARHHTDGTLLNTGDTQIMEVNVRDRVSCFSTYIWSEPWDKISVSIKSPAGETVRNIPYTRGTLFSQTLIFEKSLVRVSYFQSGSRVAIVTVIDPTPGIWQITLHGDTILNGKYHAWLPITGMISPEVDFNISTPQYTIVVPATAIGTITCGAYNSASNSLYIASSWGPTRLPMMSPDFVAPGVNVQGIYPHGVGTMSGTSVSASITAALSAILLQWGVVEGNEPNMNGARVRTLLVTGSERDRNMEYPNVYWGYGIVNVFNALDSLRNR</sequence>
<dbReference type="Gene3D" id="3.40.50.200">
    <property type="entry name" value="Peptidase S8/S53 domain"/>
    <property type="match status" value="1"/>
</dbReference>
<protein>
    <submittedName>
        <fullName evidence="8">Peptidase</fullName>
    </submittedName>
</protein>
<dbReference type="Pfam" id="PF00082">
    <property type="entry name" value="Peptidase_S8"/>
    <property type="match status" value="2"/>
</dbReference>
<dbReference type="PIRSF" id="PIRSF037894">
    <property type="entry name" value="Subtilisin_rel_CspABC"/>
    <property type="match status" value="1"/>
</dbReference>
<name>A0A3E2NF07_9FIRM</name>
<dbReference type="InterPro" id="IPR017310">
    <property type="entry name" value="Pept_S8A_subtilisin_clostridia"/>
</dbReference>
<dbReference type="SUPFAM" id="SSF52743">
    <property type="entry name" value="Subtilisin-like"/>
    <property type="match status" value="1"/>
</dbReference>
<evidence type="ECO:0000259" key="7">
    <source>
        <dbReference type="Pfam" id="PF00082"/>
    </source>
</evidence>